<name>A0A4U8YXS7_METTU</name>
<dbReference type="PANTHER" id="PTHR35936">
    <property type="entry name" value="MEMBRANE-BOUND LYTIC MUREIN TRANSGLYCOSYLASE F"/>
    <property type="match status" value="1"/>
</dbReference>
<reference evidence="4 5" key="1">
    <citation type="submission" date="2019-03" db="EMBL/GenBank/DDBJ databases">
        <authorList>
            <person name="Kox A.R. M."/>
        </authorList>
    </citation>
    <scope>NUCLEOTIDE SEQUENCE [LARGE SCALE GENOMIC DNA]</scope>
    <source>
        <strain evidence="4">MTUNDRAET4 annotated genome</strain>
    </source>
</reference>
<dbReference type="Pfam" id="PF00497">
    <property type="entry name" value="SBP_bac_3"/>
    <property type="match status" value="1"/>
</dbReference>
<feature type="signal peptide" evidence="2">
    <location>
        <begin position="1"/>
        <end position="33"/>
    </location>
</feature>
<evidence type="ECO:0000256" key="2">
    <source>
        <dbReference type="SAM" id="SignalP"/>
    </source>
</evidence>
<dbReference type="SUPFAM" id="SSF53850">
    <property type="entry name" value="Periplasmic binding protein-like II"/>
    <property type="match status" value="1"/>
</dbReference>
<feature type="domain" description="Solute-binding protein family 3/N-terminal" evidence="3">
    <location>
        <begin position="50"/>
        <end position="267"/>
    </location>
</feature>
<evidence type="ECO:0000256" key="1">
    <source>
        <dbReference type="ARBA" id="ARBA00022729"/>
    </source>
</evidence>
<dbReference type="KEGG" id="mtun:MTUNDRAET4_1879"/>
<dbReference type="Gene3D" id="3.40.190.10">
    <property type="entry name" value="Periplasmic binding protein-like II"/>
    <property type="match status" value="2"/>
</dbReference>
<sequence>MFCLCRRSPRRRPKRNRALALGLALSLSALVGAGAPASARPLDEILDAKSLNICVQEDNLPFSSAQAKPGGVFLDLGAAIAERLGVEAKYTWLFSAEYVRKTDCDLIPAVANLPGDDPIRLTIPYMAVRSVLVLAKDHPPVKELDEFRTGHIAVLATSWARHVLNAAGFPLWVRFLTNDEILDAVAKGEADAGIVPLPAYQWRMRRDAGAPLRVDEAVKLDPGFNFQVSMGLRRTNAATVARINEILGQMVEDGSIERIFARYGLAYEPPAIVANPEPGTAAK</sequence>
<dbReference type="AlphaFoldDB" id="A0A4U8YXS7"/>
<gene>
    <name evidence="4" type="ORF">MTUNDRAET4_1879</name>
</gene>
<proteinExistence type="predicted"/>
<dbReference type="PANTHER" id="PTHR35936:SF32">
    <property type="entry name" value="MEMBRANE-BOUND LYTIC MUREIN TRANSGLYCOSYLASE F"/>
    <property type="match status" value="1"/>
</dbReference>
<dbReference type="InterPro" id="IPR001638">
    <property type="entry name" value="Solute-binding_3/MltF_N"/>
</dbReference>
<keyword evidence="1 2" id="KW-0732">Signal</keyword>
<evidence type="ECO:0000313" key="5">
    <source>
        <dbReference type="Proteomes" id="UP000294360"/>
    </source>
</evidence>
<dbReference type="EMBL" id="LR536450">
    <property type="protein sequence ID" value="VFU08772.1"/>
    <property type="molecule type" value="Genomic_DNA"/>
</dbReference>
<feature type="chain" id="PRO_5021006374" evidence="2">
    <location>
        <begin position="34"/>
        <end position="283"/>
    </location>
</feature>
<dbReference type="SMART" id="SM00062">
    <property type="entry name" value="PBPb"/>
    <property type="match status" value="1"/>
</dbReference>
<accession>A0A4U8YXS7</accession>
<dbReference type="Proteomes" id="UP000294360">
    <property type="component" value="Chromosome"/>
</dbReference>
<organism evidence="4 5">
    <name type="scientific">Methylocella tundrae</name>
    <dbReference type="NCBI Taxonomy" id="227605"/>
    <lineage>
        <taxon>Bacteria</taxon>
        <taxon>Pseudomonadati</taxon>
        <taxon>Pseudomonadota</taxon>
        <taxon>Alphaproteobacteria</taxon>
        <taxon>Hyphomicrobiales</taxon>
        <taxon>Beijerinckiaceae</taxon>
        <taxon>Methylocella</taxon>
    </lineage>
</organism>
<protein>
    <submittedName>
        <fullName evidence="4">Extracellular solute-binding protein family 3</fullName>
    </submittedName>
</protein>
<evidence type="ECO:0000313" key="4">
    <source>
        <dbReference type="EMBL" id="VFU08772.1"/>
    </source>
</evidence>
<evidence type="ECO:0000259" key="3">
    <source>
        <dbReference type="SMART" id="SM00062"/>
    </source>
</evidence>